<protein>
    <submittedName>
        <fullName evidence="4">Uncharacterized protein</fullName>
    </submittedName>
</protein>
<evidence type="ECO:0000256" key="1">
    <source>
        <dbReference type="SAM" id="MobiDB-lite"/>
    </source>
</evidence>
<dbReference type="AlphaFoldDB" id="A0A2N5PAK7"/>
<feature type="region of interest" description="Disordered" evidence="1">
    <location>
        <begin position="614"/>
        <end position="648"/>
    </location>
</feature>
<feature type="region of interest" description="Disordered" evidence="1">
    <location>
        <begin position="492"/>
        <end position="515"/>
    </location>
</feature>
<evidence type="ECO:0000313" key="5">
    <source>
        <dbReference type="Proteomes" id="UP000234891"/>
    </source>
</evidence>
<feature type="transmembrane region" description="Helical" evidence="2">
    <location>
        <begin position="217"/>
        <end position="237"/>
    </location>
</feature>
<keyword evidence="2" id="KW-0472">Membrane</keyword>
<evidence type="ECO:0000313" key="4">
    <source>
        <dbReference type="EMBL" id="PLT72174.1"/>
    </source>
</evidence>
<dbReference type="Proteomes" id="UP000234891">
    <property type="component" value="Unassembled WGS sequence"/>
</dbReference>
<sequence>MGWLLELLIEGIREICSQFLVDMMDLITGMFTDLLSCNLSLFEDLFTVVKDLYENAILPMGIAILLLILVWQLFKTMFGRGGVEAEDPVELVCRSFLCFFMLLFARPVANYILEVAGTPYQWVAGTEIEVKSFSDFVTSLDQASASLGIDGLSISILLLIMQFVVAWNYFKMLFIIAERYVLLGVFSYTAPLAFSTGGSKATNNVLASWSKMFGGQVVLIIMNAWCMKVFLSGYGNLTASHYGFTKFFIATLCLIGFTKVCFKMDSYMASLGINLGRMSNGMGALGLMMAASRLFSFGHSSHSSSERMESGEHTGTGNGEAMGTASGMGDGAGPIPMSAGNPIDMEDIGEDYMEGRQQEEGYPDSTGDGKTADMASEEENILAEMGIVPEQEEVENPEGCAENYGVGVGSEPIGKEETEETESTQEQENISDLPNNPVPDISDLEAETTGNNYADGMLEADGIPVETENGEISNAEGVFDYPREEETAASAGMDLETGSIGESEMDLEGVTSGSAGREYSAQEISGGMETSGAGILNEIGESSVPTSKGNSTISEFSQETGQYSTGDPIAGENEFGQSVEGRISDAPITEEMEGGHVTGRDMLLDGQNVRERAFSDEAERISKSEEGIPDIPKSRHELRQGYDNREDW</sequence>
<feature type="compositionally biased region" description="Polar residues" evidence="1">
    <location>
        <begin position="543"/>
        <end position="565"/>
    </location>
</feature>
<dbReference type="Proteomes" id="UP000235093">
    <property type="component" value="Unassembled WGS sequence"/>
</dbReference>
<feature type="region of interest" description="Disordered" evidence="1">
    <location>
        <begin position="404"/>
        <end position="457"/>
    </location>
</feature>
<evidence type="ECO:0000313" key="6">
    <source>
        <dbReference type="Proteomes" id="UP000235093"/>
    </source>
</evidence>
<feature type="transmembrane region" description="Helical" evidence="2">
    <location>
        <begin position="243"/>
        <end position="262"/>
    </location>
</feature>
<feature type="region of interest" description="Disordered" evidence="1">
    <location>
        <begin position="301"/>
        <end position="325"/>
    </location>
</feature>
<evidence type="ECO:0000256" key="2">
    <source>
        <dbReference type="SAM" id="Phobius"/>
    </source>
</evidence>
<name>A0A2N5PAK7_MEDGN</name>
<feature type="transmembrane region" description="Helical" evidence="2">
    <location>
        <begin position="56"/>
        <end position="74"/>
    </location>
</feature>
<feature type="compositionally biased region" description="Gly residues" evidence="1">
    <location>
        <begin position="314"/>
        <end position="325"/>
    </location>
</feature>
<proteinExistence type="predicted"/>
<feature type="transmembrane region" description="Helical" evidence="2">
    <location>
        <begin position="152"/>
        <end position="170"/>
    </location>
</feature>
<feature type="region of interest" description="Disordered" evidence="1">
    <location>
        <begin position="539"/>
        <end position="574"/>
    </location>
</feature>
<keyword evidence="2" id="KW-0812">Transmembrane</keyword>
<dbReference type="RefSeq" id="WP_101870852.1">
    <property type="nucleotide sequence ID" value="NZ_NIHS01000016.1"/>
</dbReference>
<reference evidence="5 6" key="1">
    <citation type="journal article" date="2017" name="Genome Med.">
        <title>A novel Ruminococcus gnavus clade enriched in inflammatory bowel disease patients.</title>
        <authorList>
            <person name="Hall A.B."/>
            <person name="Yassour M."/>
            <person name="Sauk J."/>
            <person name="Garner A."/>
            <person name="Jiang X."/>
            <person name="Arthur T."/>
            <person name="Lagoudas G.K."/>
            <person name="Vatanen T."/>
            <person name="Fornelos N."/>
            <person name="Wilson R."/>
            <person name="Bertha M."/>
            <person name="Cohen M."/>
            <person name="Garber J."/>
            <person name="Khalili H."/>
            <person name="Gevers D."/>
            <person name="Ananthakrishnan A.N."/>
            <person name="Kugathasan S."/>
            <person name="Lander E.S."/>
            <person name="Blainey P."/>
            <person name="Vlamakis H."/>
            <person name="Xavier R.J."/>
            <person name="Huttenhower C."/>
        </authorList>
    </citation>
    <scope>NUCLEOTIDE SEQUENCE [LARGE SCALE GENOMIC DNA]</scope>
    <source>
        <strain evidence="3 5">RJX1124</strain>
        <strain evidence="4 6">RJX1125</strain>
    </source>
</reference>
<accession>A0A2N5PAK7</accession>
<keyword evidence="2" id="KW-1133">Transmembrane helix</keyword>
<organism evidence="4 6">
    <name type="scientific">Mediterraneibacter gnavus</name>
    <name type="common">Ruminococcus gnavus</name>
    <dbReference type="NCBI Taxonomy" id="33038"/>
    <lineage>
        <taxon>Bacteria</taxon>
        <taxon>Bacillati</taxon>
        <taxon>Bacillota</taxon>
        <taxon>Clostridia</taxon>
        <taxon>Lachnospirales</taxon>
        <taxon>Lachnospiraceae</taxon>
        <taxon>Mediterraneibacter</taxon>
    </lineage>
</organism>
<gene>
    <name evidence="4" type="ORF">CDL23_13540</name>
    <name evidence="3" type="ORF">CDL26_10075</name>
</gene>
<comment type="caution">
    <text evidence="4">The sequence shown here is derived from an EMBL/GenBank/DDBJ whole genome shotgun (WGS) entry which is preliminary data.</text>
</comment>
<dbReference type="EMBL" id="NIHT01000025">
    <property type="protein sequence ID" value="PLT72174.1"/>
    <property type="molecule type" value="Genomic_DNA"/>
</dbReference>
<dbReference type="EMBL" id="NIHS01000016">
    <property type="protein sequence ID" value="PLT72027.1"/>
    <property type="molecule type" value="Genomic_DNA"/>
</dbReference>
<feature type="transmembrane region" description="Helical" evidence="2">
    <location>
        <begin position="95"/>
        <end position="113"/>
    </location>
</feature>
<evidence type="ECO:0000313" key="3">
    <source>
        <dbReference type="EMBL" id="PLT72027.1"/>
    </source>
</evidence>